<sequence>MCGGQARFAYFSGQFRTFARNVRNRDSFLSGSGEGCWVQVLYTYDEIDSPRFLYGYSTKDVVEAAAGYRSAVPGAFAFLVARRLARPRPDILPGVVRFASLVAERHGLRRSAADVIVVSRPDILFSHAFDHPQLQAYALRPGSPPFILFPSHQGENLIVNDPSEMLLLASRALLEDLCVASCASWRQIRGGCRSESGCYGGSPFRGCGYYGSKWIVAGGERGYDACFMRPLMRLVLARPENDPGAWLEVGGGKGPRPGPNKAMLPGPPMRLLEGLRCARDYGACDCARIGCGVFDITFQKWQLPPGGGLLEDFARNMQLVRSEVFEPVFHSLDQDGDGVISFSEHLNATPTLAALRGNVSQRCPATLVAENVSFRSYRWCEPDISAMYVSNPGGLVPRSGG</sequence>
<name>A0A813KDL6_POLGL</name>
<dbReference type="EMBL" id="CAJNNW010030764">
    <property type="protein sequence ID" value="CAE8704351.1"/>
    <property type="molecule type" value="Genomic_DNA"/>
</dbReference>
<protein>
    <recommendedName>
        <fullName evidence="1">EF-hand domain-containing protein</fullName>
    </recommendedName>
</protein>
<evidence type="ECO:0000313" key="2">
    <source>
        <dbReference type="EMBL" id="CAE8704351.1"/>
    </source>
</evidence>
<proteinExistence type="predicted"/>
<feature type="domain" description="EF-hand" evidence="1">
    <location>
        <begin position="320"/>
        <end position="355"/>
    </location>
</feature>
<reference evidence="2" key="1">
    <citation type="submission" date="2021-02" db="EMBL/GenBank/DDBJ databases">
        <authorList>
            <person name="Dougan E. K."/>
            <person name="Rhodes N."/>
            <person name="Thang M."/>
            <person name="Chan C."/>
        </authorList>
    </citation>
    <scope>NUCLEOTIDE SEQUENCE</scope>
</reference>
<dbReference type="PROSITE" id="PS50222">
    <property type="entry name" value="EF_HAND_2"/>
    <property type="match status" value="1"/>
</dbReference>
<dbReference type="InterPro" id="IPR002048">
    <property type="entry name" value="EF_hand_dom"/>
</dbReference>
<dbReference type="AlphaFoldDB" id="A0A813KDL6"/>
<accession>A0A813KDL6</accession>
<evidence type="ECO:0000313" key="3">
    <source>
        <dbReference type="Proteomes" id="UP000626109"/>
    </source>
</evidence>
<gene>
    <name evidence="2" type="ORF">PGLA2088_LOCUS33121</name>
</gene>
<organism evidence="2 3">
    <name type="scientific">Polarella glacialis</name>
    <name type="common">Dinoflagellate</name>
    <dbReference type="NCBI Taxonomy" id="89957"/>
    <lineage>
        <taxon>Eukaryota</taxon>
        <taxon>Sar</taxon>
        <taxon>Alveolata</taxon>
        <taxon>Dinophyceae</taxon>
        <taxon>Suessiales</taxon>
        <taxon>Suessiaceae</taxon>
        <taxon>Polarella</taxon>
    </lineage>
</organism>
<dbReference type="Proteomes" id="UP000626109">
    <property type="component" value="Unassembled WGS sequence"/>
</dbReference>
<dbReference type="GO" id="GO:0005509">
    <property type="term" value="F:calcium ion binding"/>
    <property type="evidence" value="ECO:0007669"/>
    <property type="project" value="InterPro"/>
</dbReference>
<comment type="caution">
    <text evidence="2">The sequence shown here is derived from an EMBL/GenBank/DDBJ whole genome shotgun (WGS) entry which is preliminary data.</text>
</comment>
<evidence type="ECO:0000259" key="1">
    <source>
        <dbReference type="PROSITE" id="PS50222"/>
    </source>
</evidence>